<keyword evidence="3" id="KW-1185">Reference proteome</keyword>
<dbReference type="SUPFAM" id="SSF49299">
    <property type="entry name" value="PKD domain"/>
    <property type="match status" value="2"/>
</dbReference>
<dbReference type="PROSITE" id="PS50093">
    <property type="entry name" value="PKD"/>
    <property type="match status" value="2"/>
</dbReference>
<name>O26812_METTH</name>
<dbReference type="PIR" id="F69195">
    <property type="entry name" value="F69195"/>
</dbReference>
<dbReference type="SMART" id="SM00089">
    <property type="entry name" value="PKD"/>
    <property type="match status" value="2"/>
</dbReference>
<dbReference type="FunFam" id="2.60.40.10:FF:000270">
    <property type="entry name" value="Cell surface protein"/>
    <property type="match status" value="2"/>
</dbReference>
<dbReference type="PANTHER" id="PTHR36842:SF1">
    <property type="entry name" value="PROTEIN TOLB"/>
    <property type="match status" value="1"/>
</dbReference>
<dbReference type="STRING" id="187420.MTH_716"/>
<dbReference type="Pfam" id="PF18911">
    <property type="entry name" value="PKD_4"/>
    <property type="match status" value="1"/>
</dbReference>
<dbReference type="Pfam" id="PF00801">
    <property type="entry name" value="PKD"/>
    <property type="match status" value="1"/>
</dbReference>
<dbReference type="InterPro" id="IPR011050">
    <property type="entry name" value="Pectin_lyase_fold/virulence"/>
</dbReference>
<evidence type="ECO:0000313" key="2">
    <source>
        <dbReference type="EMBL" id="AAB85221.1"/>
    </source>
</evidence>
<dbReference type="InterPro" id="IPR021779">
    <property type="entry name" value="DUF3344"/>
</dbReference>
<dbReference type="PANTHER" id="PTHR36842">
    <property type="entry name" value="PROTEIN TOLB HOMOLOG"/>
    <property type="match status" value="1"/>
</dbReference>
<dbReference type="EnsemblBacteria" id="AAB85221">
    <property type="protein sequence ID" value="AAB85221"/>
    <property type="gene ID" value="MTH_716"/>
</dbReference>
<protein>
    <submittedName>
        <fullName evidence="2">Cell surface glycoprotein (S-layer protein)</fullName>
    </submittedName>
</protein>
<dbReference type="InterPro" id="IPR013783">
    <property type="entry name" value="Ig-like_fold"/>
</dbReference>
<dbReference type="InterPro" id="IPR011635">
    <property type="entry name" value="CARDB"/>
</dbReference>
<dbReference type="InterPro" id="IPR022441">
    <property type="entry name" value="Para_beta_helix_rpt-2"/>
</dbReference>
<feature type="domain" description="PKD" evidence="1">
    <location>
        <begin position="1380"/>
        <end position="1435"/>
    </location>
</feature>
<dbReference type="PaxDb" id="187420-MTH_716"/>
<dbReference type="HOGENOM" id="CLU_239245_0_0_2"/>
<reference evidence="2 3" key="1">
    <citation type="journal article" date="1997" name="J. Bacteriol.">
        <title>Complete genome sequence of Methanobacterium thermoautotrophicum deltaH: functional analysis and comparative genomics.</title>
        <authorList>
            <person name="Smith D.R."/>
            <person name="Doucette-Stamm L.A."/>
            <person name="Deloughery C."/>
            <person name="Lee H.-M."/>
            <person name="Dubois J."/>
            <person name="Aldredge T."/>
            <person name="Bashirzadeh R."/>
            <person name="Blakely D."/>
            <person name="Cook R."/>
            <person name="Gilbert K."/>
            <person name="Harrison D."/>
            <person name="Hoang L."/>
            <person name="Keagle P."/>
            <person name="Lumm W."/>
            <person name="Pothier B."/>
            <person name="Qiu D."/>
            <person name="Spadafora R."/>
            <person name="Vicare R."/>
            <person name="Wang Y."/>
            <person name="Wierzbowski J."/>
            <person name="Gibson R."/>
            <person name="Jiwani N."/>
            <person name="Caruso A."/>
            <person name="Bush D."/>
            <person name="Safer H."/>
            <person name="Patwell D."/>
            <person name="Prabhakar S."/>
            <person name="McDougall S."/>
            <person name="Shimer G."/>
            <person name="Goyal A."/>
            <person name="Pietrovski S."/>
            <person name="Church G.M."/>
            <person name="Daniels C.J."/>
            <person name="Mao J.-i."/>
            <person name="Rice P."/>
            <person name="Nolling J."/>
            <person name="Reeve J.N."/>
        </authorList>
    </citation>
    <scope>NUCLEOTIDE SEQUENCE [LARGE SCALE GENOMIC DNA]</scope>
    <source>
        <strain evidence="3">ATCC 29096 / DSM 1053 / JCM 10044 / NBRC 100330 / Delta H</strain>
    </source>
</reference>
<evidence type="ECO:0000259" key="1">
    <source>
        <dbReference type="PROSITE" id="PS50093"/>
    </source>
</evidence>
<dbReference type="SUPFAM" id="SSF51126">
    <property type="entry name" value="Pectin lyase-like"/>
    <property type="match status" value="2"/>
</dbReference>
<feature type="domain" description="PKD" evidence="1">
    <location>
        <begin position="277"/>
        <end position="327"/>
    </location>
</feature>
<dbReference type="NCBIfam" id="TIGR03804">
    <property type="entry name" value="para_beta_helix"/>
    <property type="match status" value="4"/>
</dbReference>
<gene>
    <name evidence="2" type="ordered locus">MTH_716</name>
</gene>
<dbReference type="InterPro" id="IPR012334">
    <property type="entry name" value="Pectin_lyas_fold"/>
</dbReference>
<dbReference type="InterPro" id="IPR035986">
    <property type="entry name" value="PKD_dom_sf"/>
</dbReference>
<dbReference type="InterPro" id="IPR006633">
    <property type="entry name" value="Carb-bd_sugar_hydrolysis-dom"/>
</dbReference>
<sequence length="1755" mass="191962">MIFNGTQLSIPENATPVKVYLYVPYNWDNKGTNPADGAATTYLTIHFNNATFQPGNYTRWYWDQSNFGGYPHYKYGLLVYDVTEYYLKNQDNAVFVNLTVPASQQTHTLSMFPFTLLVIYNDTSRPPTGIYINEEYDILLLDPNFSVQPEECIAYVNFPGIPDVEKVSNATYMTWVTHAGPNEGNVYFNNETLGLNVWQGNSKTSYPEIFNVTGKLNSTENRARIQGTSSGGMGAILQILMVEYVESLAANFTASPTMGVAPLTVQFTDLSTEATEWYWDFNNDTIIDSREQNPTYTYTQPGTYTVTLTVKGPGGENTLTKENCITVAKVMNLDTNRTFDRIQDAINDNSTVAGHTILVGEGNYTENIVLNKPLTLKANGLVNIIASTSTGTVIDVKANDTRIEGFTIQGANGTNGKGINIDTQYRCTLINNTVINNYYGIYIKDSEGCQLHNNRLQDNLLNFGVFDTVSTDGSKFNQEIDTSNTINGNPVYYLKNVQNRTINETVGFLAIINGTNVTIKDITVSNNSQGILIVTSSDCTIQNTTILNNRHGIYLWNSTGITIKTSTITNTQANAIIAYKQNNNLIIENNTIMNSSNAIYLYNGVTSTIQYNNVQGSTYGIYVSGDGNNTIAYNNITSGGLLVYGANNIVTDNIVNPGTVRSVIYISGNNNFIANNTVYVADKSGIRVEGGGNNTIIANTAIGTNKQGYGIVPLNGDTVQDNIVTNCNYGIWPFNAQRCTITGNNVTGCNYGLYVTGGSNHTIIGNIIKENSKGIRLTGTGTGASTGNMIYDNYFINNTNQTEGNPSNNNWNTTGGGNYWSDYTGDDLDGDGIGDTPYQGDQKPLIADLLIENITATSNSIQVRVKNNGKADITKIDPDATFPVNITCDSQEFIHEIPALQPGESRTITQNLNLTLGDYIIIANITYTDMHYLRNTNIRDANINNNVANTTVSLQRDLKVTNITYNPNNAAGHRELFANEPNTIQVTIYNEGNLDAGQFKVKLIVGEYNNTKILQGLAAGATANVTFNDFTPLTGPITINVIVDSDDEVEETNETNNIYNTTATIYYNGYKGKQYTNGSDINTVLALEGRLKLLYSPGNSTYRGSGSGNWQNPYIVIWTPADLPIPEGATIKEARLYQPYTWNTVGGIPDFIATFNNVTINPLAHYNDTKGYGSSNYPSGLLVYNVTSLFRPSENNTLTLTAGTNTTTALYGSYILIIYEHENETIKKIWINEETDMLYSRTDYGVNDTEATAHAIFNDINTNMLKEAKTIVITASANEANKSKFYFNNQEYTGFWQDYLTGPQIGFSTYQIKETLQNGTNTAKIQSYNNGSHGDNMVALQAILILEYEPPMANFTANATEGIAPLTVQFTDLSTEATEWYWDFNNDTIIDSTEQNPTYTYTQPGTYTVTLIIKGPGGENTLTKENYITVYQGPQFTLENLTVIPTSGVAPLNITVSANLTNSGDVAGNYTAQLKVNGQTVATKTIAVPAGQTVSVEFSRVLTAGVYNVTIDDLAPVAVTVLKPANITVGNLTVTPKSGVAPLNITVTANLRNTGDLAGNYTAQFKVNGQTVATKTIAVPAGGVGVVSFNYTLTSAGNYPVAINNLTAFVSVRSPGISVGQIIDAASWVRAYYERYGRLPSKVAINGQQQSMAQFLYLLCKATVNINAGNLALISVKSVASPTASSGWYRHGRIYRSSYVKVAKNILSFIDSRGRAPNYAITGLGRIPFQRLVYMYSKIIKFYGTNKRLPNYVTI</sequence>
<dbReference type="Pfam" id="PF05048">
    <property type="entry name" value="NosD"/>
    <property type="match status" value="2"/>
</dbReference>
<dbReference type="SMART" id="SM00710">
    <property type="entry name" value="PbH1"/>
    <property type="match status" value="15"/>
</dbReference>
<dbReference type="InterPro" id="IPR022409">
    <property type="entry name" value="PKD/Chitinase_dom"/>
</dbReference>
<dbReference type="InterPro" id="IPR000601">
    <property type="entry name" value="PKD_dom"/>
</dbReference>
<dbReference type="Gene3D" id="2.60.40.10">
    <property type="entry name" value="Immunoglobulins"/>
    <property type="match status" value="5"/>
</dbReference>
<dbReference type="SMART" id="SM00722">
    <property type="entry name" value="CASH"/>
    <property type="match status" value="3"/>
</dbReference>
<dbReference type="CDD" id="cd00146">
    <property type="entry name" value="PKD"/>
    <property type="match status" value="2"/>
</dbReference>
<dbReference type="Gene3D" id="2.160.20.10">
    <property type="entry name" value="Single-stranded right-handed beta-helix, Pectin lyase-like"/>
    <property type="match status" value="3"/>
</dbReference>
<evidence type="ECO:0000313" key="3">
    <source>
        <dbReference type="Proteomes" id="UP000005223"/>
    </source>
</evidence>
<dbReference type="Proteomes" id="UP000005223">
    <property type="component" value="Chromosome"/>
</dbReference>
<dbReference type="Pfam" id="PF07705">
    <property type="entry name" value="CARDB"/>
    <property type="match status" value="1"/>
</dbReference>
<dbReference type="Pfam" id="PF11824">
    <property type="entry name" value="DUF3344"/>
    <property type="match status" value="2"/>
</dbReference>
<dbReference type="SMR" id="O26812"/>
<dbReference type="InterPro" id="IPR007742">
    <property type="entry name" value="NosD_dom"/>
</dbReference>
<dbReference type="InterPro" id="IPR018975">
    <property type="entry name" value="Pseudomurein-binding_repeat"/>
</dbReference>
<dbReference type="InParanoid" id="O26812"/>
<dbReference type="InterPro" id="IPR006626">
    <property type="entry name" value="PbH1"/>
</dbReference>
<accession>O26812</accession>
<dbReference type="Pfam" id="PF09373">
    <property type="entry name" value="PMBR"/>
    <property type="match status" value="3"/>
</dbReference>
<dbReference type="KEGG" id="mth:MTH_716"/>
<organism evidence="2 3">
    <name type="scientific">Methanothermobacter thermautotrophicus (strain ATCC 29096 / DSM 1053 / JCM 10044 / NBRC 100330 / Delta H)</name>
    <name type="common">Methanobacterium thermoautotrophicum</name>
    <dbReference type="NCBI Taxonomy" id="187420"/>
    <lineage>
        <taxon>Archaea</taxon>
        <taxon>Methanobacteriati</taxon>
        <taxon>Methanobacteriota</taxon>
        <taxon>Methanomada group</taxon>
        <taxon>Methanobacteria</taxon>
        <taxon>Methanobacteriales</taxon>
        <taxon>Methanobacteriaceae</taxon>
        <taxon>Methanothermobacter</taxon>
    </lineage>
</organism>
<proteinExistence type="predicted"/>
<dbReference type="EMBL" id="AE000666">
    <property type="protein sequence ID" value="AAB85221.1"/>
    <property type="molecule type" value="Genomic_DNA"/>
</dbReference>